<sequence length="119" mass="13108">MSHKPTPLCSFSLAPSSGEAKMAKMDVPKPYNGATNGQVADQWLTCMALYIAMNKNQFKNEEQRMVWVLYNLEGKAADWATPIIGEIMGQKITAPWNMNDLGEQLKAAFTDPDAKRAAG</sequence>
<gene>
    <name evidence="1" type="ORF">RDB_LOCUS130623</name>
</gene>
<reference evidence="1" key="1">
    <citation type="submission" date="2021-01" db="EMBL/GenBank/DDBJ databases">
        <authorList>
            <person name="Kaushik A."/>
        </authorList>
    </citation>
    <scope>NUCLEOTIDE SEQUENCE</scope>
    <source>
        <strain evidence="1">AG1-1C</strain>
    </source>
</reference>
<dbReference type="Proteomes" id="UP000663846">
    <property type="component" value="Unassembled WGS sequence"/>
</dbReference>
<proteinExistence type="predicted"/>
<evidence type="ECO:0008006" key="3">
    <source>
        <dbReference type="Google" id="ProtNLM"/>
    </source>
</evidence>
<evidence type="ECO:0000313" key="2">
    <source>
        <dbReference type="Proteomes" id="UP000663846"/>
    </source>
</evidence>
<organism evidence="1 2">
    <name type="scientific">Rhizoctonia solani</name>
    <dbReference type="NCBI Taxonomy" id="456999"/>
    <lineage>
        <taxon>Eukaryota</taxon>
        <taxon>Fungi</taxon>
        <taxon>Dikarya</taxon>
        <taxon>Basidiomycota</taxon>
        <taxon>Agaricomycotina</taxon>
        <taxon>Agaricomycetes</taxon>
        <taxon>Cantharellales</taxon>
        <taxon>Ceratobasidiaceae</taxon>
        <taxon>Rhizoctonia</taxon>
    </lineage>
</organism>
<name>A0A8H3G9P9_9AGAM</name>
<dbReference type="AlphaFoldDB" id="A0A8H3G9P9"/>
<dbReference type="EMBL" id="CAJMWS010000399">
    <property type="protein sequence ID" value="CAE6441400.1"/>
    <property type="molecule type" value="Genomic_DNA"/>
</dbReference>
<comment type="caution">
    <text evidence="1">The sequence shown here is derived from an EMBL/GenBank/DDBJ whole genome shotgun (WGS) entry which is preliminary data.</text>
</comment>
<evidence type="ECO:0000313" key="1">
    <source>
        <dbReference type="EMBL" id="CAE6441400.1"/>
    </source>
</evidence>
<protein>
    <recommendedName>
        <fullName evidence="3">DUF4939 domain-containing protein</fullName>
    </recommendedName>
</protein>
<accession>A0A8H3G9P9</accession>